<keyword evidence="8 10" id="KW-0675">Receptor</keyword>
<feature type="region of interest" description="Disordered" evidence="11">
    <location>
        <begin position="204"/>
        <end position="258"/>
    </location>
</feature>
<dbReference type="SUPFAM" id="SSF81321">
    <property type="entry name" value="Family A G protein-coupled receptor-like"/>
    <property type="match status" value="1"/>
</dbReference>
<keyword evidence="6 10" id="KW-0297">G-protein coupled receptor</keyword>
<keyword evidence="5 12" id="KW-1133">Transmembrane helix</keyword>
<dbReference type="PANTHER" id="PTHR24248:SF200">
    <property type="entry name" value="5-HYDROXYTRYPTAMINE RECEPTOR 1B-LIKE ISOFORM X1"/>
    <property type="match status" value="1"/>
</dbReference>
<comment type="caution">
    <text evidence="14">The sequence shown here is derived from an EMBL/GenBank/DDBJ whole genome shotgun (WGS) entry which is preliminary data.</text>
</comment>
<dbReference type="GO" id="GO:0005886">
    <property type="term" value="C:plasma membrane"/>
    <property type="evidence" value="ECO:0007669"/>
    <property type="project" value="UniProtKB-SubCell"/>
</dbReference>
<feature type="transmembrane region" description="Helical" evidence="12">
    <location>
        <begin position="44"/>
        <end position="66"/>
    </location>
</feature>
<feature type="transmembrane region" description="Helical" evidence="12">
    <location>
        <begin position="300"/>
        <end position="323"/>
    </location>
</feature>
<evidence type="ECO:0000256" key="8">
    <source>
        <dbReference type="ARBA" id="ARBA00023170"/>
    </source>
</evidence>
<dbReference type="Pfam" id="PF00001">
    <property type="entry name" value="7tm_1"/>
    <property type="match status" value="1"/>
</dbReference>
<evidence type="ECO:0000259" key="13">
    <source>
        <dbReference type="PROSITE" id="PS50262"/>
    </source>
</evidence>
<dbReference type="GO" id="GO:0043410">
    <property type="term" value="P:positive regulation of MAPK cascade"/>
    <property type="evidence" value="ECO:0007669"/>
    <property type="project" value="TreeGrafter"/>
</dbReference>
<keyword evidence="4 10" id="KW-0812">Transmembrane</keyword>
<feature type="transmembrane region" description="Helical" evidence="12">
    <location>
        <begin position="268"/>
        <end position="288"/>
    </location>
</feature>
<evidence type="ECO:0000256" key="1">
    <source>
        <dbReference type="ARBA" id="ARBA00004651"/>
    </source>
</evidence>
<gene>
    <name evidence="14" type="ORF">Fcan01_07909</name>
</gene>
<dbReference type="PRINTS" id="PR00237">
    <property type="entry name" value="GPCRRHODOPSN"/>
</dbReference>
<feature type="domain" description="G-protein coupled receptors family 1 profile" evidence="13">
    <location>
        <begin position="1"/>
        <end position="320"/>
    </location>
</feature>
<dbReference type="PROSITE" id="PS00237">
    <property type="entry name" value="G_PROTEIN_RECEP_F1_1"/>
    <property type="match status" value="1"/>
</dbReference>
<dbReference type="PROSITE" id="PS50262">
    <property type="entry name" value="G_PROTEIN_RECEP_F1_2"/>
    <property type="match status" value="1"/>
</dbReference>
<dbReference type="InterPro" id="IPR017452">
    <property type="entry name" value="GPCR_Rhodpsn_7TM"/>
</dbReference>
<feature type="transmembrane region" description="Helical" evidence="12">
    <location>
        <begin position="6"/>
        <end position="24"/>
    </location>
</feature>
<evidence type="ECO:0000256" key="2">
    <source>
        <dbReference type="ARBA" id="ARBA00010663"/>
    </source>
</evidence>
<evidence type="ECO:0000256" key="9">
    <source>
        <dbReference type="ARBA" id="ARBA00023224"/>
    </source>
</evidence>
<dbReference type="GO" id="GO:0071880">
    <property type="term" value="P:adenylate cyclase-activating adrenergic receptor signaling pathway"/>
    <property type="evidence" value="ECO:0007669"/>
    <property type="project" value="TreeGrafter"/>
</dbReference>
<dbReference type="FunFam" id="1.20.1070.10:FF:000310">
    <property type="entry name" value="5-hydroxytryptamine receptor 2B"/>
    <property type="match status" value="1"/>
</dbReference>
<feature type="compositionally biased region" description="Polar residues" evidence="11">
    <location>
        <begin position="220"/>
        <end position="243"/>
    </location>
</feature>
<evidence type="ECO:0000256" key="12">
    <source>
        <dbReference type="SAM" id="Phobius"/>
    </source>
</evidence>
<comment type="subcellular location">
    <subcellularLocation>
        <location evidence="1">Cell membrane</location>
        <topology evidence="1">Multi-pass membrane protein</topology>
    </subcellularLocation>
</comment>
<reference evidence="14 15" key="1">
    <citation type="submission" date="2015-12" db="EMBL/GenBank/DDBJ databases">
        <title>The genome of Folsomia candida.</title>
        <authorList>
            <person name="Faddeeva A."/>
            <person name="Derks M.F."/>
            <person name="Anvar Y."/>
            <person name="Smit S."/>
            <person name="Van Straalen N."/>
            <person name="Roelofs D."/>
        </authorList>
    </citation>
    <scope>NUCLEOTIDE SEQUENCE [LARGE SCALE GENOMIC DNA]</scope>
    <source>
        <strain evidence="14 15">VU population</strain>
        <tissue evidence="14">Whole body</tissue>
    </source>
</reference>
<organism evidence="14 15">
    <name type="scientific">Folsomia candida</name>
    <name type="common">Springtail</name>
    <dbReference type="NCBI Taxonomy" id="158441"/>
    <lineage>
        <taxon>Eukaryota</taxon>
        <taxon>Metazoa</taxon>
        <taxon>Ecdysozoa</taxon>
        <taxon>Arthropoda</taxon>
        <taxon>Hexapoda</taxon>
        <taxon>Collembola</taxon>
        <taxon>Entomobryomorpha</taxon>
        <taxon>Isotomoidea</taxon>
        <taxon>Isotomidae</taxon>
        <taxon>Proisotominae</taxon>
        <taxon>Folsomia</taxon>
    </lineage>
</organism>
<dbReference type="OrthoDB" id="5956310at2759"/>
<dbReference type="Gene3D" id="1.20.1070.10">
    <property type="entry name" value="Rhodopsin 7-helix transmembrane proteins"/>
    <property type="match status" value="2"/>
</dbReference>
<proteinExistence type="inferred from homology"/>
<dbReference type="InterPro" id="IPR000276">
    <property type="entry name" value="GPCR_Rhodpsn"/>
</dbReference>
<keyword evidence="3" id="KW-1003">Cell membrane</keyword>
<evidence type="ECO:0000256" key="4">
    <source>
        <dbReference type="ARBA" id="ARBA00022692"/>
    </source>
</evidence>
<evidence type="ECO:0000256" key="10">
    <source>
        <dbReference type="RuleBase" id="RU000688"/>
    </source>
</evidence>
<accession>A0A226EI24</accession>
<name>A0A226EI24_FOLCA</name>
<feature type="transmembrane region" description="Helical" evidence="12">
    <location>
        <begin position="86"/>
        <end position="109"/>
    </location>
</feature>
<comment type="similarity">
    <text evidence="2 10">Belongs to the G-protein coupled receptor 1 family.</text>
</comment>
<feature type="compositionally biased region" description="Basic and acidic residues" evidence="11">
    <location>
        <begin position="245"/>
        <end position="258"/>
    </location>
</feature>
<evidence type="ECO:0000256" key="7">
    <source>
        <dbReference type="ARBA" id="ARBA00023136"/>
    </source>
</evidence>
<keyword evidence="9 10" id="KW-0807">Transducer</keyword>
<sequence>MFSFYGLDVLCCSASILHLLAVALDRFWAVSRINWTVNRNVTHINLMILLVWLVAFLVSVAPLLGWKDPHFQDRIEDNRCMVSPDVGYQVFATVSTFYAPTVLIFILYWKIWQTAKTRIRHRVGKANNHKLPTSTSTTTIGAAKTAIPLSSTFSADELATVETSTESVMASPTVAAEGQEMEQLAPPAVASSVITCDDDSGVNPSIGPSDNLRPPCSPFRASQASLSSPDLEANSSNQISNSNKHMKDLQKQKETLEAKRERKAAKTLAVITGCFMVCWGPFFLQVLIMALCTECWLPEYIANAFQWLGYINSTLNPVIYTIFNAEFRQAFKRILFGRQHKTARRRH</sequence>
<evidence type="ECO:0000256" key="5">
    <source>
        <dbReference type="ARBA" id="ARBA00022989"/>
    </source>
</evidence>
<dbReference type="PANTHER" id="PTHR24248">
    <property type="entry name" value="ADRENERGIC RECEPTOR-RELATED G-PROTEIN COUPLED RECEPTOR"/>
    <property type="match status" value="1"/>
</dbReference>
<dbReference type="OMA" id="CEIHPAV"/>
<protein>
    <submittedName>
        <fullName evidence="14">5-hydroxytryptamine receptor</fullName>
    </submittedName>
</protein>
<dbReference type="AlphaFoldDB" id="A0A226EI24"/>
<dbReference type="EMBL" id="LNIX01000003">
    <property type="protein sequence ID" value="OXA57343.1"/>
    <property type="molecule type" value="Genomic_DNA"/>
</dbReference>
<evidence type="ECO:0000256" key="11">
    <source>
        <dbReference type="SAM" id="MobiDB-lite"/>
    </source>
</evidence>
<dbReference type="GO" id="GO:0004930">
    <property type="term" value="F:G protein-coupled receptor activity"/>
    <property type="evidence" value="ECO:0007669"/>
    <property type="project" value="UniProtKB-KW"/>
</dbReference>
<keyword evidence="15" id="KW-1185">Reference proteome</keyword>
<dbReference type="STRING" id="158441.A0A226EI24"/>
<evidence type="ECO:0000256" key="3">
    <source>
        <dbReference type="ARBA" id="ARBA00022475"/>
    </source>
</evidence>
<evidence type="ECO:0000313" key="15">
    <source>
        <dbReference type="Proteomes" id="UP000198287"/>
    </source>
</evidence>
<evidence type="ECO:0000313" key="14">
    <source>
        <dbReference type="EMBL" id="OXA57343.1"/>
    </source>
</evidence>
<keyword evidence="7 12" id="KW-0472">Membrane</keyword>
<evidence type="ECO:0000256" key="6">
    <source>
        <dbReference type="ARBA" id="ARBA00023040"/>
    </source>
</evidence>
<dbReference type="Proteomes" id="UP000198287">
    <property type="component" value="Unassembled WGS sequence"/>
</dbReference>